<reference evidence="1 2" key="1">
    <citation type="journal article" date="2016" name="Environ. Microbiol.">
        <title>New Methyloceanibacter diversity from North Sea sediments includes methanotroph containing solely the soluble methane monooxygenase.</title>
        <authorList>
            <person name="Vekeman B."/>
            <person name="Kerckhof F.M."/>
            <person name="Cremers G."/>
            <person name="de Vos P."/>
            <person name="Vandamme P."/>
            <person name="Boon N."/>
            <person name="Op den Camp H.J."/>
            <person name="Heylen K."/>
        </authorList>
    </citation>
    <scope>NUCLEOTIDE SEQUENCE [LARGE SCALE GENOMIC DNA]</scope>
    <source>
        <strain evidence="1 2">R-67175</strain>
    </source>
</reference>
<dbReference type="Gene3D" id="3.40.390.70">
    <property type="match status" value="1"/>
</dbReference>
<sequence>MTQRELLSVRLCDLKVSIEGTWLEERIARVRDELGQRDLRFNPHFWLSDEWFSPTGVPGVALPFYLAHPKLTRLERSQMLEAEGATADACLRLLRHELGHAIQHAFKLERRREWQRLFGKASTPYPEAYRPNPASRRYVHNLPAWYAQSHPEEDFAETFAVWLRPRYNWRRHYQGWPALRKLKYVDRLMAELAGQPPRVRSRAKPFPLSRERMTLGTYYERKRAHYSVGFTDAYDRDLKRLFSEAEGPRDRRETAATFLRRHRREIRGMVAKWTGEYQLTLNQVLEQMMGRCKELRLVADGPERKLVLDFAIMLTVHGMNYLYRGREWHVM</sequence>
<dbReference type="RefSeq" id="WP_069441259.1">
    <property type="nucleotide sequence ID" value="NZ_LPWF01000016.1"/>
</dbReference>
<keyword evidence="2" id="KW-1185">Reference proteome</keyword>
<dbReference type="OrthoDB" id="9773016at2"/>
<evidence type="ECO:0000313" key="2">
    <source>
        <dbReference type="Proteomes" id="UP000094472"/>
    </source>
</evidence>
<comment type="caution">
    <text evidence="1">The sequence shown here is derived from an EMBL/GenBank/DDBJ whole genome shotgun (WGS) entry which is preliminary data.</text>
</comment>
<gene>
    <name evidence="1" type="ORF">AUC69_08895</name>
</gene>
<evidence type="ECO:0000313" key="1">
    <source>
        <dbReference type="EMBL" id="ODR99717.1"/>
    </source>
</evidence>
<dbReference type="EMBL" id="LPWF01000016">
    <property type="protein sequence ID" value="ODR99717.1"/>
    <property type="molecule type" value="Genomic_DNA"/>
</dbReference>
<organism evidence="1 2">
    <name type="scientific">Methyloceanibacter superfactus</name>
    <dbReference type="NCBI Taxonomy" id="1774969"/>
    <lineage>
        <taxon>Bacteria</taxon>
        <taxon>Pseudomonadati</taxon>
        <taxon>Pseudomonadota</taxon>
        <taxon>Alphaproteobacteria</taxon>
        <taxon>Hyphomicrobiales</taxon>
        <taxon>Hyphomicrobiaceae</taxon>
        <taxon>Methyloceanibacter</taxon>
    </lineage>
</organism>
<dbReference type="Pfam" id="PF15887">
    <property type="entry name" value="Peptidase_Mx"/>
    <property type="match status" value="1"/>
</dbReference>
<accession>A0A1E3W1M9</accession>
<name>A0A1E3W1M9_9HYPH</name>
<proteinExistence type="predicted"/>
<protein>
    <recommendedName>
        <fullName evidence="3">Zinc-binding metallo-peptidase</fullName>
    </recommendedName>
</protein>
<dbReference type="STRING" id="1774969.AUC69_08895"/>
<evidence type="ECO:0008006" key="3">
    <source>
        <dbReference type="Google" id="ProtNLM"/>
    </source>
</evidence>
<dbReference type="InterPro" id="IPR031321">
    <property type="entry name" value="UCP012641"/>
</dbReference>
<dbReference type="Proteomes" id="UP000094472">
    <property type="component" value="Unassembled WGS sequence"/>
</dbReference>
<dbReference type="AlphaFoldDB" id="A0A1E3W1M9"/>